<keyword evidence="2" id="KW-1185">Reference proteome</keyword>
<evidence type="ECO:0000313" key="1">
    <source>
        <dbReference type="EMBL" id="KAJ8887290.1"/>
    </source>
</evidence>
<proteinExistence type="predicted"/>
<accession>A0ABQ9HT67</accession>
<reference evidence="1 2" key="1">
    <citation type="submission" date="2023-02" db="EMBL/GenBank/DDBJ databases">
        <title>LHISI_Scaffold_Assembly.</title>
        <authorList>
            <person name="Stuart O.P."/>
            <person name="Cleave R."/>
            <person name="Magrath M.J.L."/>
            <person name="Mikheyev A.S."/>
        </authorList>
    </citation>
    <scope>NUCLEOTIDE SEQUENCE [LARGE SCALE GENOMIC DNA]</scope>
    <source>
        <strain evidence="1">Daus_M_001</strain>
        <tissue evidence="1">Leg muscle</tissue>
    </source>
</reference>
<protein>
    <submittedName>
        <fullName evidence="1">Uncharacterized protein</fullName>
    </submittedName>
</protein>
<dbReference type="Proteomes" id="UP001159363">
    <property type="component" value="Chromosome X"/>
</dbReference>
<gene>
    <name evidence="1" type="ORF">PR048_013505</name>
</gene>
<name>A0ABQ9HT67_9NEOP</name>
<sequence>MHKCSTNFSEESRTKLCQEYTKADFKQQEMLLSTVKRSQTERKQKCTGEGVGQGMEFRLLFPEMERKLGCGEEKAQLEEEYQQHLIRRNEANLCKEEDKKRATMEKKFVSASFDLQRVLHMPCFNQSPLYYSRRFCAYNLKFMKQQLQTRHIALLGQRLMVKQKDLLKFCSSGVIPKEYHPWYQDIPSTMPKKDDRIAEPSIDE</sequence>
<dbReference type="EMBL" id="JARBHB010000004">
    <property type="protein sequence ID" value="KAJ8887290.1"/>
    <property type="molecule type" value="Genomic_DNA"/>
</dbReference>
<organism evidence="1 2">
    <name type="scientific">Dryococelus australis</name>
    <dbReference type="NCBI Taxonomy" id="614101"/>
    <lineage>
        <taxon>Eukaryota</taxon>
        <taxon>Metazoa</taxon>
        <taxon>Ecdysozoa</taxon>
        <taxon>Arthropoda</taxon>
        <taxon>Hexapoda</taxon>
        <taxon>Insecta</taxon>
        <taxon>Pterygota</taxon>
        <taxon>Neoptera</taxon>
        <taxon>Polyneoptera</taxon>
        <taxon>Phasmatodea</taxon>
        <taxon>Verophasmatodea</taxon>
        <taxon>Anareolatae</taxon>
        <taxon>Phasmatidae</taxon>
        <taxon>Eurycanthinae</taxon>
        <taxon>Dryococelus</taxon>
    </lineage>
</organism>
<evidence type="ECO:0000313" key="2">
    <source>
        <dbReference type="Proteomes" id="UP001159363"/>
    </source>
</evidence>
<comment type="caution">
    <text evidence="1">The sequence shown here is derived from an EMBL/GenBank/DDBJ whole genome shotgun (WGS) entry which is preliminary data.</text>
</comment>